<sequence>MCRPALLLLTALSLPAMAASGSWSDTQRGVTLQNRGVMMSSGALAPPASAPVRSQNAATITTISWKYQLLGARPAGLQVKLCNTVNHCVNLDADSGVTQSFYGQTAIAPLRLVYFVPGGGAMNTPLRVISNEVIVNYK</sequence>
<keyword evidence="2" id="KW-0966">Cell projection</keyword>
<organism evidence="2 3">
    <name type="scientific">Rahnella victoriana</name>
    <dbReference type="NCBI Taxonomy" id="1510570"/>
    <lineage>
        <taxon>Bacteria</taxon>
        <taxon>Pseudomonadati</taxon>
        <taxon>Pseudomonadota</taxon>
        <taxon>Gammaproteobacteria</taxon>
        <taxon>Enterobacterales</taxon>
        <taxon>Yersiniaceae</taxon>
        <taxon>Rahnella</taxon>
    </lineage>
</organism>
<keyword evidence="2" id="KW-0282">Flagellum</keyword>
<gene>
    <name evidence="2" type="ORF">IV431_10585</name>
</gene>
<keyword evidence="3" id="KW-1185">Reference proteome</keyword>
<name>A0ABS0DQ28_9GAMM</name>
<feature type="chain" id="PRO_5046345044" evidence="1">
    <location>
        <begin position="19"/>
        <end position="138"/>
    </location>
</feature>
<feature type="signal peptide" evidence="1">
    <location>
        <begin position="1"/>
        <end position="18"/>
    </location>
</feature>
<protein>
    <submittedName>
        <fullName evidence="2">Flagellar protein FlhE</fullName>
    </submittedName>
</protein>
<evidence type="ECO:0000313" key="3">
    <source>
        <dbReference type="Proteomes" id="UP000600307"/>
    </source>
</evidence>
<dbReference type="Pfam" id="PF06366">
    <property type="entry name" value="FlhE"/>
    <property type="match status" value="1"/>
</dbReference>
<keyword evidence="2" id="KW-0969">Cilium</keyword>
<dbReference type="RefSeq" id="WP_195817220.1">
    <property type="nucleotide sequence ID" value="NZ_JADOBH010000002.1"/>
</dbReference>
<comment type="caution">
    <text evidence="2">The sequence shown here is derived from an EMBL/GenBank/DDBJ whole genome shotgun (WGS) entry which is preliminary data.</text>
</comment>
<accession>A0ABS0DQ28</accession>
<dbReference type="EMBL" id="JADOBH010000002">
    <property type="protein sequence ID" value="MBF7956000.1"/>
    <property type="molecule type" value="Genomic_DNA"/>
</dbReference>
<evidence type="ECO:0000313" key="2">
    <source>
        <dbReference type="EMBL" id="MBF7956000.1"/>
    </source>
</evidence>
<keyword evidence="1" id="KW-0732">Signal</keyword>
<proteinExistence type="predicted"/>
<dbReference type="Proteomes" id="UP000600307">
    <property type="component" value="Unassembled WGS sequence"/>
</dbReference>
<dbReference type="InterPro" id="IPR009420">
    <property type="entry name" value="FlhE"/>
</dbReference>
<reference evidence="2 3" key="1">
    <citation type="submission" date="2020-11" db="EMBL/GenBank/DDBJ databases">
        <title>Taxonomic investigation of Rahnella spp.</title>
        <authorList>
            <person name="Lee S.D."/>
        </authorList>
    </citation>
    <scope>NUCLEOTIDE SEQUENCE [LARGE SCALE GENOMIC DNA]</scope>
    <source>
        <strain evidence="2 3">SAP-10</strain>
    </source>
</reference>
<evidence type="ECO:0000256" key="1">
    <source>
        <dbReference type="SAM" id="SignalP"/>
    </source>
</evidence>